<reference evidence="2" key="1">
    <citation type="submission" date="2023-03" db="EMBL/GenBank/DDBJ databases">
        <title>Massive genome expansion in bonnet fungi (Mycena s.s.) driven by repeated elements and novel gene families across ecological guilds.</title>
        <authorList>
            <consortium name="Lawrence Berkeley National Laboratory"/>
            <person name="Harder C.B."/>
            <person name="Miyauchi S."/>
            <person name="Viragh M."/>
            <person name="Kuo A."/>
            <person name="Thoen E."/>
            <person name="Andreopoulos B."/>
            <person name="Lu D."/>
            <person name="Skrede I."/>
            <person name="Drula E."/>
            <person name="Henrissat B."/>
            <person name="Morin E."/>
            <person name="Kohler A."/>
            <person name="Barry K."/>
            <person name="LaButti K."/>
            <person name="Morin E."/>
            <person name="Salamov A."/>
            <person name="Lipzen A."/>
            <person name="Mereny Z."/>
            <person name="Hegedus B."/>
            <person name="Baldrian P."/>
            <person name="Stursova M."/>
            <person name="Weitz H."/>
            <person name="Taylor A."/>
            <person name="Grigoriev I.V."/>
            <person name="Nagy L.G."/>
            <person name="Martin F."/>
            <person name="Kauserud H."/>
        </authorList>
    </citation>
    <scope>NUCLEOTIDE SEQUENCE</scope>
    <source>
        <strain evidence="2">CBHHK067</strain>
    </source>
</reference>
<accession>A0AAD7DJS5</accession>
<proteinExistence type="predicted"/>
<dbReference type="AlphaFoldDB" id="A0AAD7DJS5"/>
<keyword evidence="3" id="KW-1185">Reference proteome</keyword>
<feature type="chain" id="PRO_5042280129" evidence="1">
    <location>
        <begin position="19"/>
        <end position="96"/>
    </location>
</feature>
<dbReference type="Proteomes" id="UP001221757">
    <property type="component" value="Unassembled WGS sequence"/>
</dbReference>
<protein>
    <submittedName>
        <fullName evidence="2">Uncharacterized protein</fullName>
    </submittedName>
</protein>
<gene>
    <name evidence="2" type="ORF">B0H17DRAFT_1059865</name>
</gene>
<dbReference type="EMBL" id="JARKIE010000046">
    <property type="protein sequence ID" value="KAJ7693355.1"/>
    <property type="molecule type" value="Genomic_DNA"/>
</dbReference>
<name>A0AAD7DJS5_MYCRO</name>
<evidence type="ECO:0000313" key="3">
    <source>
        <dbReference type="Proteomes" id="UP001221757"/>
    </source>
</evidence>
<keyword evidence="1" id="KW-0732">Signal</keyword>
<evidence type="ECO:0000313" key="2">
    <source>
        <dbReference type="EMBL" id="KAJ7693355.1"/>
    </source>
</evidence>
<evidence type="ECO:0000256" key="1">
    <source>
        <dbReference type="SAM" id="SignalP"/>
    </source>
</evidence>
<comment type="caution">
    <text evidence="2">The sequence shown here is derived from an EMBL/GenBank/DDBJ whole genome shotgun (WGS) entry which is preliminary data.</text>
</comment>
<organism evidence="2 3">
    <name type="scientific">Mycena rosella</name>
    <name type="common">Pink bonnet</name>
    <name type="synonym">Agaricus rosellus</name>
    <dbReference type="NCBI Taxonomy" id="1033263"/>
    <lineage>
        <taxon>Eukaryota</taxon>
        <taxon>Fungi</taxon>
        <taxon>Dikarya</taxon>
        <taxon>Basidiomycota</taxon>
        <taxon>Agaricomycotina</taxon>
        <taxon>Agaricomycetes</taxon>
        <taxon>Agaricomycetidae</taxon>
        <taxon>Agaricales</taxon>
        <taxon>Marasmiineae</taxon>
        <taxon>Mycenaceae</taxon>
        <taxon>Mycena</taxon>
    </lineage>
</organism>
<sequence>SGVVFALLLALAADEAGCRPRHHIRRKELRVGRLWHDGLQSREANGRGSPALKDVHAHRLALLRGSLLVQLQRRKLAWILICHLESREEDRRILKR</sequence>
<feature type="signal peptide" evidence="1">
    <location>
        <begin position="1"/>
        <end position="18"/>
    </location>
</feature>
<feature type="non-terminal residue" evidence="2">
    <location>
        <position position="96"/>
    </location>
</feature>